<keyword evidence="2" id="KW-1185">Reference proteome</keyword>
<dbReference type="EMBL" id="CAJJDN010000090">
    <property type="protein sequence ID" value="CAD8108033.1"/>
    <property type="molecule type" value="Genomic_DNA"/>
</dbReference>
<proteinExistence type="predicted"/>
<name>A0A8S1PZT7_9CILI</name>
<sequence length="74" mass="8949">MRQNDQLLNITEILSKVSKLQRQLILKQEQLEELKKLVIRNHFLTNNKRNNQKFQNLLKYLNGYDLLIIQLESQ</sequence>
<protein>
    <submittedName>
        <fullName evidence="1">Uncharacterized protein</fullName>
    </submittedName>
</protein>
<comment type="caution">
    <text evidence="1">The sequence shown here is derived from an EMBL/GenBank/DDBJ whole genome shotgun (WGS) entry which is preliminary data.</text>
</comment>
<organism evidence="1 2">
    <name type="scientific">Paramecium sonneborni</name>
    <dbReference type="NCBI Taxonomy" id="65129"/>
    <lineage>
        <taxon>Eukaryota</taxon>
        <taxon>Sar</taxon>
        <taxon>Alveolata</taxon>
        <taxon>Ciliophora</taxon>
        <taxon>Intramacronucleata</taxon>
        <taxon>Oligohymenophorea</taxon>
        <taxon>Peniculida</taxon>
        <taxon>Parameciidae</taxon>
        <taxon>Paramecium</taxon>
    </lineage>
</organism>
<dbReference type="Proteomes" id="UP000692954">
    <property type="component" value="Unassembled WGS sequence"/>
</dbReference>
<reference evidence="1" key="1">
    <citation type="submission" date="2021-01" db="EMBL/GenBank/DDBJ databases">
        <authorList>
            <consortium name="Genoscope - CEA"/>
            <person name="William W."/>
        </authorList>
    </citation>
    <scope>NUCLEOTIDE SEQUENCE</scope>
</reference>
<evidence type="ECO:0000313" key="2">
    <source>
        <dbReference type="Proteomes" id="UP000692954"/>
    </source>
</evidence>
<accession>A0A8S1PZT7</accession>
<dbReference type="AlphaFoldDB" id="A0A8S1PZT7"/>
<evidence type="ECO:0000313" key="1">
    <source>
        <dbReference type="EMBL" id="CAD8108033.1"/>
    </source>
</evidence>
<gene>
    <name evidence="1" type="ORF">PSON_ATCC_30995.1.T0900087</name>
</gene>